<dbReference type="EMBL" id="HBFM01009579">
    <property type="protein sequence ID" value="CAD8769709.1"/>
    <property type="molecule type" value="Transcribed_RNA"/>
</dbReference>
<dbReference type="GO" id="GO:0072659">
    <property type="term" value="P:protein localization to plasma membrane"/>
    <property type="evidence" value="ECO:0007669"/>
    <property type="project" value="TreeGrafter"/>
</dbReference>
<feature type="transmembrane region" description="Helical" evidence="5">
    <location>
        <begin position="180"/>
        <end position="197"/>
    </location>
</feature>
<organism evidence="6">
    <name type="scientific">Polytomella parva</name>
    <dbReference type="NCBI Taxonomy" id="51329"/>
    <lineage>
        <taxon>Eukaryota</taxon>
        <taxon>Viridiplantae</taxon>
        <taxon>Chlorophyta</taxon>
        <taxon>core chlorophytes</taxon>
        <taxon>Chlorophyceae</taxon>
        <taxon>CS clade</taxon>
        <taxon>Chlamydomonadales</taxon>
        <taxon>Chlamydomonadaceae</taxon>
        <taxon>Polytomella</taxon>
    </lineage>
</organism>
<evidence type="ECO:0000256" key="2">
    <source>
        <dbReference type="ARBA" id="ARBA00022692"/>
    </source>
</evidence>
<evidence type="ECO:0000256" key="4">
    <source>
        <dbReference type="ARBA" id="ARBA00023136"/>
    </source>
</evidence>
<feature type="transmembrane region" description="Helical" evidence="5">
    <location>
        <begin position="65"/>
        <end position="83"/>
    </location>
</feature>
<reference evidence="6" key="1">
    <citation type="submission" date="2021-01" db="EMBL/GenBank/DDBJ databases">
        <authorList>
            <person name="Corre E."/>
            <person name="Pelletier E."/>
            <person name="Niang G."/>
            <person name="Scheremetjew M."/>
            <person name="Finn R."/>
            <person name="Kale V."/>
            <person name="Holt S."/>
            <person name="Cochrane G."/>
            <person name="Meng A."/>
            <person name="Brown T."/>
            <person name="Cohen L."/>
        </authorList>
    </citation>
    <scope>NUCLEOTIDE SEQUENCE</scope>
    <source>
        <strain evidence="6">SAG 63-3</strain>
    </source>
</reference>
<evidence type="ECO:0000256" key="1">
    <source>
        <dbReference type="ARBA" id="ARBA00004141"/>
    </source>
</evidence>
<feature type="transmembrane region" description="Helical" evidence="5">
    <location>
        <begin position="491"/>
        <end position="512"/>
    </location>
</feature>
<evidence type="ECO:0008006" key="7">
    <source>
        <dbReference type="Google" id="ProtNLM"/>
    </source>
</evidence>
<evidence type="ECO:0000313" key="6">
    <source>
        <dbReference type="EMBL" id="CAD8769709.1"/>
    </source>
</evidence>
<feature type="transmembrane region" description="Helical" evidence="5">
    <location>
        <begin position="150"/>
        <end position="168"/>
    </location>
</feature>
<sequence>MNEKNVSSKLRREEFVSGLTGGTKLEIFLINSFLCISVVIGNELKARINLLCCCSTSQHTMITPRILDLILDFITLVVPHIFMVMSISYLAISIVILAAVTTLILDIILTRRRKNRFSRKEGLYDDAVVEMMPLNSFESSLNQSISTFRGALMMVTCVAILAVDFPAFPRRLAKTEHYGTAFMDLGVGIVILAGGIVRGGKSAASASKRFERVSKMKVSCLSVQYFFNNFALCWALGFGRWAITVAVGYQVHVGEYGEHWNFFNTIAVVYLFSSLLSKIEASFSSFHGSNTKKKLNKMKDTYSWIRYLWNESFPLSLHLVLALVMTASHQMALTYLKLGPWVHGERSEIGSRLFPPAPSSPLNPHLYFGTLASLLSRNKEGIISSFGYVALHLWGRTLGSCLVWGGTKEEEEKAEEKGNWEKETGGKKKEEIRCKVKSKPEGRIQSFFFSSSSPFKRIKPFLILTTTLWLAAEVAERRIEPISRRSCNMPYILWVAAQASYNLLFIVLLEFLGDGGIFMPLKSTLLRSFNTAQLWVFLAANLLTGIINLSFETIDISKRFSRVILVMYMAIVCTIAVVMESSGRRK</sequence>
<feature type="transmembrane region" description="Helical" evidence="5">
    <location>
        <begin position="89"/>
        <end position="109"/>
    </location>
</feature>
<gene>
    <name evidence="6" type="ORF">PPAR00522_LOCUS6108</name>
</gene>
<dbReference type="PANTHER" id="PTHR20661">
    <property type="entry name" value="PHOSPHATIDYLINOSITOL-GLYCAN BIOSYNTHESIS CLASS W PROTEIN"/>
    <property type="match status" value="1"/>
</dbReference>
<evidence type="ECO:0000256" key="5">
    <source>
        <dbReference type="SAM" id="Phobius"/>
    </source>
</evidence>
<dbReference type="GO" id="GO:0006506">
    <property type="term" value="P:GPI anchor biosynthetic process"/>
    <property type="evidence" value="ECO:0007669"/>
    <property type="project" value="InterPro"/>
</dbReference>
<keyword evidence="4 5" id="KW-0472">Membrane</keyword>
<dbReference type="GO" id="GO:0016020">
    <property type="term" value="C:membrane"/>
    <property type="evidence" value="ECO:0007669"/>
    <property type="project" value="UniProtKB-SubCell"/>
</dbReference>
<feature type="transmembrane region" description="Helical" evidence="5">
    <location>
        <begin position="262"/>
        <end position="286"/>
    </location>
</feature>
<dbReference type="GO" id="GO:0005783">
    <property type="term" value="C:endoplasmic reticulum"/>
    <property type="evidence" value="ECO:0007669"/>
    <property type="project" value="TreeGrafter"/>
</dbReference>
<proteinExistence type="predicted"/>
<dbReference type="AlphaFoldDB" id="A0A7S0UWF6"/>
<comment type="subcellular location">
    <subcellularLocation>
        <location evidence="1">Membrane</location>
        <topology evidence="1">Multi-pass membrane protein</topology>
    </subcellularLocation>
</comment>
<evidence type="ECO:0000256" key="3">
    <source>
        <dbReference type="ARBA" id="ARBA00022989"/>
    </source>
</evidence>
<protein>
    <recommendedName>
        <fullName evidence="7">GPI-anchored wall transfer protein</fullName>
    </recommendedName>
</protein>
<accession>A0A7S0UWF6</accession>
<dbReference type="PANTHER" id="PTHR20661:SF0">
    <property type="entry name" value="PHOSPHATIDYLINOSITOL-GLYCAN BIOSYNTHESIS CLASS W PROTEIN"/>
    <property type="match status" value="1"/>
</dbReference>
<dbReference type="Pfam" id="PF06423">
    <property type="entry name" value="GWT1"/>
    <property type="match status" value="2"/>
</dbReference>
<keyword evidence="2 5" id="KW-0812">Transmembrane</keyword>
<keyword evidence="3 5" id="KW-1133">Transmembrane helix</keyword>
<feature type="transmembrane region" description="Helical" evidence="5">
    <location>
        <begin position="563"/>
        <end position="579"/>
    </location>
</feature>
<dbReference type="InterPro" id="IPR009447">
    <property type="entry name" value="PIGW/GWT1"/>
</dbReference>
<dbReference type="GO" id="GO:0032216">
    <property type="term" value="F:glucosaminyl-phosphatidylinositol O-acyltransferase activity"/>
    <property type="evidence" value="ECO:0007669"/>
    <property type="project" value="TreeGrafter"/>
</dbReference>
<name>A0A7S0UWF6_9CHLO</name>
<feature type="transmembrane region" description="Helical" evidence="5">
    <location>
        <begin position="532"/>
        <end position="551"/>
    </location>
</feature>
<feature type="transmembrane region" description="Helical" evidence="5">
    <location>
        <begin position="218"/>
        <end position="242"/>
    </location>
</feature>